<feature type="domain" description="Isochorismatase-like" evidence="3">
    <location>
        <begin position="167"/>
        <end position="318"/>
    </location>
</feature>
<dbReference type="GeneID" id="34452110"/>
<evidence type="ECO:0000256" key="2">
    <source>
        <dbReference type="ARBA" id="ARBA00022801"/>
    </source>
</evidence>
<dbReference type="STRING" id="109264.A0A1F7ZV70"/>
<evidence type="ECO:0000259" key="3">
    <source>
        <dbReference type="Pfam" id="PF00857"/>
    </source>
</evidence>
<dbReference type="OrthoDB" id="5296at2759"/>
<dbReference type="AlphaFoldDB" id="A0A1F7ZV70"/>
<proteinExistence type="inferred from homology"/>
<name>A0A1F7ZV70_9EURO</name>
<dbReference type="InterPro" id="IPR000868">
    <property type="entry name" value="Isochorismatase-like_dom"/>
</dbReference>
<dbReference type="Proteomes" id="UP000179179">
    <property type="component" value="Unassembled WGS sequence"/>
</dbReference>
<dbReference type="Gene3D" id="3.40.50.850">
    <property type="entry name" value="Isochorismatase-like"/>
    <property type="match status" value="1"/>
</dbReference>
<dbReference type="RefSeq" id="XP_022387081.1">
    <property type="nucleotide sequence ID" value="XM_022535849.1"/>
</dbReference>
<keyword evidence="2" id="KW-0378">Hydrolase</keyword>
<evidence type="ECO:0000313" key="4">
    <source>
        <dbReference type="EMBL" id="OGM43364.1"/>
    </source>
</evidence>
<dbReference type="EMBL" id="LYCR01000072">
    <property type="protein sequence ID" value="OGM43364.1"/>
    <property type="molecule type" value="Genomic_DNA"/>
</dbReference>
<accession>A0A1F7ZV70</accession>
<comment type="caution">
    <text evidence="4">The sequence shown here is derived from an EMBL/GenBank/DDBJ whole genome shotgun (WGS) entry which is preliminary data.</text>
</comment>
<reference evidence="4 5" key="1">
    <citation type="journal article" date="2016" name="Genome Biol. Evol.">
        <title>Draft genome sequence of an aflatoxigenic Aspergillus species, A. bombycis.</title>
        <authorList>
            <person name="Moore G.G."/>
            <person name="Mack B.M."/>
            <person name="Beltz S.B."/>
            <person name="Gilbert M.K."/>
        </authorList>
    </citation>
    <scope>NUCLEOTIDE SEQUENCE [LARGE SCALE GENOMIC DNA]</scope>
    <source>
        <strain evidence="5">NRRL 26010</strain>
    </source>
</reference>
<organism evidence="4 5">
    <name type="scientific">Aspergillus bombycis</name>
    <dbReference type="NCBI Taxonomy" id="109264"/>
    <lineage>
        <taxon>Eukaryota</taxon>
        <taxon>Fungi</taxon>
        <taxon>Dikarya</taxon>
        <taxon>Ascomycota</taxon>
        <taxon>Pezizomycotina</taxon>
        <taxon>Eurotiomycetes</taxon>
        <taxon>Eurotiomycetidae</taxon>
        <taxon>Eurotiales</taxon>
        <taxon>Aspergillaceae</taxon>
        <taxon>Aspergillus</taxon>
    </lineage>
</organism>
<keyword evidence="5" id="KW-1185">Reference proteome</keyword>
<sequence length="381" mass="43123">MLGRHSPILTTSGGDKDLIQHIADETTRDAEEYRKFCETATANGIAAIFRTAIHAQSHYLVREQLEAVKVENFDLGNSNALRFIRDEAQGFYADENEHHNRQRGITRTSPFSRSNFDRIFDYALARTKEEWDGLANPFATLRAAAAILERRGGYPGGIDVMMGKRAAVVVVGYWNDFVLSTLSHVISELSNSVPRLVEYARHQGSEAIFVRFLGDASYQGSSWRYRNVVLGKPEKCVEGIVTPRAGQRVFDKKALFDSFLIPKFSESVSEQGFEHLVLAGLYSDVCVDATARTAFPKGPWMTVVEDCTATLYSNYHNHLKFMEKVWVAIFSTGDDFVLDLQTHHHIHHHIRHDAVFRSIQVHILRAPFQVLHSEVGRQRNS</sequence>
<dbReference type="InterPro" id="IPR050272">
    <property type="entry name" value="Isochorismatase-like_hydrls"/>
</dbReference>
<dbReference type="PANTHER" id="PTHR43540">
    <property type="entry name" value="PEROXYUREIDOACRYLATE/UREIDOACRYLATE AMIDOHYDROLASE-RELATED"/>
    <property type="match status" value="1"/>
</dbReference>
<gene>
    <name evidence="4" type="ORF">ABOM_008720</name>
</gene>
<dbReference type="InterPro" id="IPR036380">
    <property type="entry name" value="Isochorismatase-like_sf"/>
</dbReference>
<dbReference type="SUPFAM" id="SSF52499">
    <property type="entry name" value="Isochorismatase-like hydrolases"/>
    <property type="match status" value="1"/>
</dbReference>
<protein>
    <recommendedName>
        <fullName evidence="3">Isochorismatase-like domain-containing protein</fullName>
    </recommendedName>
</protein>
<dbReference type="PANTHER" id="PTHR43540:SF1">
    <property type="entry name" value="ISOCHORISMATASE HYDROLASE"/>
    <property type="match status" value="1"/>
</dbReference>
<evidence type="ECO:0000256" key="1">
    <source>
        <dbReference type="ARBA" id="ARBA00006336"/>
    </source>
</evidence>
<evidence type="ECO:0000313" key="5">
    <source>
        <dbReference type="Proteomes" id="UP000179179"/>
    </source>
</evidence>
<comment type="similarity">
    <text evidence="1">Belongs to the isochorismatase family.</text>
</comment>
<dbReference type="GO" id="GO:0016787">
    <property type="term" value="F:hydrolase activity"/>
    <property type="evidence" value="ECO:0007669"/>
    <property type="project" value="UniProtKB-KW"/>
</dbReference>
<dbReference type="Pfam" id="PF00857">
    <property type="entry name" value="Isochorismatase"/>
    <property type="match status" value="1"/>
</dbReference>